<evidence type="ECO:0000256" key="9">
    <source>
        <dbReference type="SAM" id="MobiDB-lite"/>
    </source>
</evidence>
<dbReference type="AlphaFoldDB" id="A0A0L0SXB2"/>
<dbReference type="Pfam" id="PF09336">
    <property type="entry name" value="Vps4_C"/>
    <property type="match status" value="1"/>
</dbReference>
<dbReference type="GO" id="GO:0005737">
    <property type="term" value="C:cytoplasm"/>
    <property type="evidence" value="ECO:0007669"/>
    <property type="project" value="UniProtKB-UniRule"/>
</dbReference>
<evidence type="ECO:0000256" key="6">
    <source>
        <dbReference type="ARBA" id="ARBA00023212"/>
    </source>
</evidence>
<dbReference type="InterPro" id="IPR050304">
    <property type="entry name" value="MT-severing_AAA_ATPase"/>
</dbReference>
<evidence type="ECO:0000256" key="7">
    <source>
        <dbReference type="ARBA" id="ARBA00023235"/>
    </source>
</evidence>
<gene>
    <name evidence="8" type="primary">KATNA1</name>
    <name evidence="11" type="ORF">AMAG_12275</name>
</gene>
<dbReference type="SUPFAM" id="SSF52540">
    <property type="entry name" value="P-loop containing nucleoside triphosphate hydrolases"/>
    <property type="match status" value="1"/>
</dbReference>
<accession>A0A0L0SXB2</accession>
<evidence type="ECO:0000313" key="11">
    <source>
        <dbReference type="EMBL" id="KNE67203.1"/>
    </source>
</evidence>
<feature type="compositionally biased region" description="Polar residues" evidence="9">
    <location>
        <begin position="228"/>
        <end position="246"/>
    </location>
</feature>
<dbReference type="CDD" id="cd21748">
    <property type="entry name" value="Kp60-NTD"/>
    <property type="match status" value="1"/>
</dbReference>
<feature type="domain" description="AAA+ ATPase" evidence="10">
    <location>
        <begin position="326"/>
        <end position="483"/>
    </location>
</feature>
<dbReference type="HAMAP" id="MF_03023">
    <property type="entry name" value="Katanin_p60_A1"/>
    <property type="match status" value="1"/>
</dbReference>
<evidence type="ECO:0000256" key="8">
    <source>
        <dbReference type="HAMAP-Rule" id="MF_03023"/>
    </source>
</evidence>
<dbReference type="InterPro" id="IPR048611">
    <property type="entry name" value="KATNA1_MIT"/>
</dbReference>
<dbReference type="GO" id="GO:0005874">
    <property type="term" value="C:microtubule"/>
    <property type="evidence" value="ECO:0007669"/>
    <property type="project" value="UniProtKB-KW"/>
</dbReference>
<dbReference type="SMART" id="SM00382">
    <property type="entry name" value="AAA"/>
    <property type="match status" value="1"/>
</dbReference>
<dbReference type="Gene3D" id="1.20.58.80">
    <property type="entry name" value="Phosphotransferase system, lactose/cellobiose-type IIA subunit"/>
    <property type="match status" value="1"/>
</dbReference>
<evidence type="ECO:0000256" key="2">
    <source>
        <dbReference type="ARBA" id="ARBA00022490"/>
    </source>
</evidence>
<dbReference type="Pfam" id="PF17862">
    <property type="entry name" value="AAA_lid_3"/>
    <property type="match status" value="1"/>
</dbReference>
<dbReference type="InterPro" id="IPR003960">
    <property type="entry name" value="ATPase_AAA_CS"/>
</dbReference>
<dbReference type="GO" id="GO:0005524">
    <property type="term" value="F:ATP binding"/>
    <property type="evidence" value="ECO:0007669"/>
    <property type="project" value="UniProtKB-KW"/>
</dbReference>
<dbReference type="eggNOG" id="KOG0738">
    <property type="taxonomic scope" value="Eukaryota"/>
</dbReference>
<evidence type="ECO:0000256" key="1">
    <source>
        <dbReference type="ARBA" id="ARBA00004245"/>
    </source>
</evidence>
<evidence type="ECO:0000313" key="12">
    <source>
        <dbReference type="Proteomes" id="UP000054350"/>
    </source>
</evidence>
<sequence length="591" mass="63149">MPTAQDPAGRVATDLQIARECAVLGSYETALAHYDAALHGIAWHLDRSRLPSQATIALPASVTAALNQVTDEIQREMHTVREILAEMTALHSGATTEPNSVSIMDDAPPDSMWGASELRAQRDPEVWSPPPPRKRPEPRKSSAGMPRAPPAGNLLSRGSGAATRAVLNEAGGDSDGLPNWARTKKAGPGAAGTTPARRAATPSKKTTTVSSTPAGLPSRKSSPPGKATPSQRGGYQSTQGSKSGTSKAAPSQAAPSDQQIGPPGKPLFDGTGYEKDLVESLHREIIQSCSTKWSDIAGLTEAKALLEEAIVLPLWMPHYFQGIRRPWKGVLMTGPPGTGKTLLAKAVATECGTTFFNVTAATLTSKWRGDSEKLVRLLFDMARHYAPSTIFIDEIDALCSSRGESSEHEASRRVKTELLVQMDGVSTAAAGSDAAEGGGAGGEEGAAGAEPMVMVLAATNFPWLIDEALRRRLEKRIYIPLPDEPCRRQLLEINLRGVKVDQSLDLDAMAKSLEGYSGADVTTLCRDAALMSMRRRIRGLRPDEIRALPPEELDVPITAEDLTAARNKISPSVSQADVKKYLEWMNEYGSA</sequence>
<proteinExistence type="inferred from homology"/>
<dbReference type="Proteomes" id="UP000054350">
    <property type="component" value="Unassembled WGS sequence"/>
</dbReference>
<dbReference type="InterPro" id="IPR003593">
    <property type="entry name" value="AAA+_ATPase"/>
</dbReference>
<dbReference type="InterPro" id="IPR041569">
    <property type="entry name" value="AAA_lid_3"/>
</dbReference>
<reference evidence="11 12" key="1">
    <citation type="submission" date="2009-11" db="EMBL/GenBank/DDBJ databases">
        <title>Annotation of Allomyces macrogynus ATCC 38327.</title>
        <authorList>
            <consortium name="The Broad Institute Genome Sequencing Platform"/>
            <person name="Russ C."/>
            <person name="Cuomo C."/>
            <person name="Burger G."/>
            <person name="Gray M.W."/>
            <person name="Holland P.W.H."/>
            <person name="King N."/>
            <person name="Lang F.B.F."/>
            <person name="Roger A.J."/>
            <person name="Ruiz-Trillo I."/>
            <person name="Young S.K."/>
            <person name="Zeng Q."/>
            <person name="Gargeya S."/>
            <person name="Fitzgerald M."/>
            <person name="Haas B."/>
            <person name="Abouelleil A."/>
            <person name="Alvarado L."/>
            <person name="Arachchi H.M."/>
            <person name="Berlin A."/>
            <person name="Chapman S.B."/>
            <person name="Gearin G."/>
            <person name="Goldberg J."/>
            <person name="Griggs A."/>
            <person name="Gujja S."/>
            <person name="Hansen M."/>
            <person name="Heiman D."/>
            <person name="Howarth C."/>
            <person name="Larimer J."/>
            <person name="Lui A."/>
            <person name="MacDonald P.J.P."/>
            <person name="McCowen C."/>
            <person name="Montmayeur A."/>
            <person name="Murphy C."/>
            <person name="Neiman D."/>
            <person name="Pearson M."/>
            <person name="Priest M."/>
            <person name="Roberts A."/>
            <person name="Saif S."/>
            <person name="Shea T."/>
            <person name="Sisk P."/>
            <person name="Stolte C."/>
            <person name="Sykes S."/>
            <person name="Wortman J."/>
            <person name="Nusbaum C."/>
            <person name="Birren B."/>
        </authorList>
    </citation>
    <scope>NUCLEOTIDE SEQUENCE [LARGE SCALE GENOMIC DNA]</scope>
    <source>
        <strain evidence="11 12">ATCC 38327</strain>
    </source>
</reference>
<dbReference type="Gene3D" id="3.40.50.300">
    <property type="entry name" value="P-loop containing nucleotide triphosphate hydrolases"/>
    <property type="match status" value="1"/>
</dbReference>
<feature type="compositionally biased region" description="Low complexity" evidence="9">
    <location>
        <begin position="186"/>
        <end position="214"/>
    </location>
</feature>
<evidence type="ECO:0000256" key="4">
    <source>
        <dbReference type="ARBA" id="ARBA00022741"/>
    </source>
</evidence>
<keyword evidence="6 8" id="KW-0206">Cytoskeleton</keyword>
<dbReference type="EMBL" id="GG745352">
    <property type="protein sequence ID" value="KNE67203.1"/>
    <property type="molecule type" value="Genomic_DNA"/>
</dbReference>
<dbReference type="InterPro" id="IPR003959">
    <property type="entry name" value="ATPase_AAA_core"/>
</dbReference>
<dbReference type="InterPro" id="IPR028596">
    <property type="entry name" value="KATNA1"/>
</dbReference>
<evidence type="ECO:0000256" key="3">
    <source>
        <dbReference type="ARBA" id="ARBA00022701"/>
    </source>
</evidence>
<keyword evidence="4 8" id="KW-0547">Nucleotide-binding</keyword>
<feature type="compositionally biased region" description="Low complexity" evidence="9">
    <location>
        <begin position="248"/>
        <end position="259"/>
    </location>
</feature>
<name>A0A0L0SXB2_ALLM3</name>
<feature type="binding site" evidence="8">
    <location>
        <begin position="334"/>
        <end position="341"/>
    </location>
    <ligand>
        <name>ATP</name>
        <dbReference type="ChEBI" id="CHEBI:30616"/>
    </ligand>
</feature>
<dbReference type="PANTHER" id="PTHR23074">
    <property type="entry name" value="AAA DOMAIN-CONTAINING"/>
    <property type="match status" value="1"/>
</dbReference>
<dbReference type="Pfam" id="PF00004">
    <property type="entry name" value="AAA"/>
    <property type="match status" value="1"/>
</dbReference>
<keyword evidence="5 8" id="KW-0067">ATP-binding</keyword>
<dbReference type="GO" id="GO:0051013">
    <property type="term" value="P:microtubule severing"/>
    <property type="evidence" value="ECO:0007669"/>
    <property type="project" value="UniProtKB-UniRule"/>
</dbReference>
<dbReference type="PROSITE" id="PS00674">
    <property type="entry name" value="AAA"/>
    <property type="match status" value="1"/>
</dbReference>
<keyword evidence="3 8" id="KW-0493">Microtubule</keyword>
<comment type="subcellular location">
    <subcellularLocation>
        <location evidence="1 8">Cytoplasm</location>
        <location evidence="1 8">Cytoskeleton</location>
    </subcellularLocation>
</comment>
<dbReference type="VEuPathDB" id="FungiDB:AMAG_12275"/>
<organism evidence="11 12">
    <name type="scientific">Allomyces macrogynus (strain ATCC 38327)</name>
    <name type="common">Allomyces javanicus var. macrogynus</name>
    <dbReference type="NCBI Taxonomy" id="578462"/>
    <lineage>
        <taxon>Eukaryota</taxon>
        <taxon>Fungi</taxon>
        <taxon>Fungi incertae sedis</taxon>
        <taxon>Blastocladiomycota</taxon>
        <taxon>Blastocladiomycetes</taxon>
        <taxon>Blastocladiales</taxon>
        <taxon>Blastocladiaceae</taxon>
        <taxon>Allomyces</taxon>
    </lineage>
</organism>
<comment type="catalytic activity">
    <reaction evidence="8">
        <text>n ATP + n H2O + a microtubule = n ADP + n phosphate + (n+1) alpha/beta tubulin heterodimers.</text>
        <dbReference type="EC" id="5.6.1.1"/>
    </reaction>
</comment>
<keyword evidence="12" id="KW-1185">Reference proteome</keyword>
<evidence type="ECO:0000259" key="10">
    <source>
        <dbReference type="SMART" id="SM00382"/>
    </source>
</evidence>
<dbReference type="FunFam" id="1.10.8.60:FF:000025">
    <property type="entry name" value="Katanin p60 ATPase-containing subunit A1"/>
    <property type="match status" value="1"/>
</dbReference>
<evidence type="ECO:0000256" key="5">
    <source>
        <dbReference type="ARBA" id="ARBA00022840"/>
    </source>
</evidence>
<dbReference type="GO" id="GO:0008017">
    <property type="term" value="F:microtubule binding"/>
    <property type="evidence" value="ECO:0007669"/>
    <property type="project" value="UniProtKB-UniRule"/>
</dbReference>
<dbReference type="InterPro" id="IPR027417">
    <property type="entry name" value="P-loop_NTPase"/>
</dbReference>
<dbReference type="GO" id="GO:0016887">
    <property type="term" value="F:ATP hydrolysis activity"/>
    <property type="evidence" value="ECO:0007669"/>
    <property type="project" value="InterPro"/>
</dbReference>
<dbReference type="InterPro" id="IPR015415">
    <property type="entry name" value="Spast_Vps4_C"/>
</dbReference>
<keyword evidence="7 8" id="KW-0413">Isomerase</keyword>
<dbReference type="EC" id="5.6.1.1" evidence="8"/>
<dbReference type="Gene3D" id="1.10.8.60">
    <property type="match status" value="1"/>
</dbReference>
<comment type="function">
    <text evidence="8">Severs microtubules in an ATP-dependent manner. Microtubule severing may promote rapid reorganization of cellular microtubule arrays.</text>
</comment>
<dbReference type="GO" id="GO:0008568">
    <property type="term" value="F:microtubule severing ATPase activity"/>
    <property type="evidence" value="ECO:0007669"/>
    <property type="project" value="UniProtKB-EC"/>
</dbReference>
<feature type="region of interest" description="Disordered" evidence="9">
    <location>
        <begin position="92"/>
        <end position="272"/>
    </location>
</feature>
<reference evidence="12" key="2">
    <citation type="submission" date="2009-11" db="EMBL/GenBank/DDBJ databases">
        <title>The Genome Sequence of Allomyces macrogynus strain ATCC 38327.</title>
        <authorList>
            <consortium name="The Broad Institute Genome Sequencing Platform"/>
            <person name="Russ C."/>
            <person name="Cuomo C."/>
            <person name="Shea T."/>
            <person name="Young S.K."/>
            <person name="Zeng Q."/>
            <person name="Koehrsen M."/>
            <person name="Haas B."/>
            <person name="Borodovsky M."/>
            <person name="Guigo R."/>
            <person name="Alvarado L."/>
            <person name="Berlin A."/>
            <person name="Borenstein D."/>
            <person name="Chen Z."/>
            <person name="Engels R."/>
            <person name="Freedman E."/>
            <person name="Gellesch M."/>
            <person name="Goldberg J."/>
            <person name="Griggs A."/>
            <person name="Gujja S."/>
            <person name="Heiman D."/>
            <person name="Hepburn T."/>
            <person name="Howarth C."/>
            <person name="Jen D."/>
            <person name="Larson L."/>
            <person name="Lewis B."/>
            <person name="Mehta T."/>
            <person name="Park D."/>
            <person name="Pearson M."/>
            <person name="Roberts A."/>
            <person name="Saif S."/>
            <person name="Shenoy N."/>
            <person name="Sisk P."/>
            <person name="Stolte C."/>
            <person name="Sykes S."/>
            <person name="Walk T."/>
            <person name="White J."/>
            <person name="Yandava C."/>
            <person name="Burger G."/>
            <person name="Gray M.W."/>
            <person name="Holland P.W.H."/>
            <person name="King N."/>
            <person name="Lang F.B.F."/>
            <person name="Roger A.J."/>
            <person name="Ruiz-Trillo I."/>
            <person name="Lander E."/>
            <person name="Nusbaum C."/>
        </authorList>
    </citation>
    <scope>NUCLEOTIDE SEQUENCE [LARGE SCALE GENOMIC DNA]</scope>
    <source>
        <strain evidence="12">ATCC 38327</strain>
    </source>
</reference>
<dbReference type="OrthoDB" id="10251136at2759"/>
<dbReference type="FunFam" id="3.40.50.300:FF:000159">
    <property type="entry name" value="Katanin p60 ATPase-containing subunit A1"/>
    <property type="match status" value="1"/>
</dbReference>
<keyword evidence="2 8" id="KW-0963">Cytoplasm</keyword>
<feature type="compositionally biased region" description="Polar residues" evidence="9">
    <location>
        <begin position="93"/>
        <end position="102"/>
    </location>
</feature>
<dbReference type="STRING" id="578462.A0A0L0SXB2"/>
<comment type="similarity">
    <text evidence="8">Belongs to the AAA ATPase family. Katanin p60 subunit A1 subfamily.</text>
</comment>
<protein>
    <recommendedName>
        <fullName evidence="8">Katanin p60 ATPase-containing subunit A1</fullName>
        <shortName evidence="8">Katanin p60 subunit A1</shortName>
        <ecNumber evidence="8">5.6.1.1</ecNumber>
    </recommendedName>
    <alternativeName>
        <fullName evidence="8">p60 katanin</fullName>
    </alternativeName>
</protein>
<dbReference type="PANTHER" id="PTHR23074:SF19">
    <property type="entry name" value="KATANIN P60 ATPASE-CONTAINING SUBUNIT A1"/>
    <property type="match status" value="1"/>
</dbReference>